<dbReference type="InterPro" id="IPR013249">
    <property type="entry name" value="RNA_pol_sigma70_r4_t2"/>
</dbReference>
<sequence length="181" mass="20054">MPREELEIVREALGGDQRAFAELVTRHRLKAWNVCLRICSDQHDAEDAFQSAIALAWRNLGKFRGNSGFGTWFYRIASNASLELVRSRRDVVSLDGELGDGKEVHLVGHSPSFENSVVDSQELRAALEGLTPEAREAIVLFEIAGLKVAEIADHQQSTLSATKVRLHRARKQLASALVHDG</sequence>
<feature type="domain" description="RNA polymerase sigma-70 region 2" evidence="6">
    <location>
        <begin position="23"/>
        <end position="89"/>
    </location>
</feature>
<dbReference type="RefSeq" id="WP_048739841.1">
    <property type="nucleotide sequence ID" value="NZ_CP047211.1"/>
</dbReference>
<accession>A0ABV7ZSP1</accession>
<dbReference type="Gene3D" id="1.10.1740.10">
    <property type="match status" value="1"/>
</dbReference>
<keyword evidence="5" id="KW-0804">Transcription</keyword>
<keyword evidence="2" id="KW-0805">Transcription regulation</keyword>
<evidence type="ECO:0000256" key="4">
    <source>
        <dbReference type="ARBA" id="ARBA00023125"/>
    </source>
</evidence>
<dbReference type="NCBIfam" id="TIGR02937">
    <property type="entry name" value="sigma70-ECF"/>
    <property type="match status" value="1"/>
</dbReference>
<evidence type="ECO:0000313" key="9">
    <source>
        <dbReference type="Proteomes" id="UP001595751"/>
    </source>
</evidence>
<evidence type="ECO:0000256" key="2">
    <source>
        <dbReference type="ARBA" id="ARBA00023015"/>
    </source>
</evidence>
<evidence type="ECO:0000256" key="5">
    <source>
        <dbReference type="ARBA" id="ARBA00023163"/>
    </source>
</evidence>
<dbReference type="SUPFAM" id="SSF88659">
    <property type="entry name" value="Sigma3 and sigma4 domains of RNA polymerase sigma factors"/>
    <property type="match status" value="1"/>
</dbReference>
<evidence type="ECO:0000256" key="1">
    <source>
        <dbReference type="ARBA" id="ARBA00010641"/>
    </source>
</evidence>
<dbReference type="Pfam" id="PF08281">
    <property type="entry name" value="Sigma70_r4_2"/>
    <property type="match status" value="1"/>
</dbReference>
<keyword evidence="9" id="KW-1185">Reference proteome</keyword>
<dbReference type="InterPro" id="IPR036388">
    <property type="entry name" value="WH-like_DNA-bd_sf"/>
</dbReference>
<evidence type="ECO:0000256" key="3">
    <source>
        <dbReference type="ARBA" id="ARBA00023082"/>
    </source>
</evidence>
<dbReference type="InterPro" id="IPR039425">
    <property type="entry name" value="RNA_pol_sigma-70-like"/>
</dbReference>
<proteinExistence type="inferred from homology"/>
<reference evidence="9" key="1">
    <citation type="journal article" date="2019" name="Int. J. Syst. Evol. Microbiol.">
        <title>The Global Catalogue of Microorganisms (GCM) 10K type strain sequencing project: providing services to taxonomists for standard genome sequencing and annotation.</title>
        <authorList>
            <consortium name="The Broad Institute Genomics Platform"/>
            <consortium name="The Broad Institute Genome Sequencing Center for Infectious Disease"/>
            <person name="Wu L."/>
            <person name="Ma J."/>
        </authorList>
    </citation>
    <scope>NUCLEOTIDE SEQUENCE [LARGE SCALE GENOMIC DNA]</scope>
    <source>
        <strain evidence="9">CCUG 53252</strain>
    </source>
</reference>
<comment type="similarity">
    <text evidence="1">Belongs to the sigma-70 factor family. ECF subfamily.</text>
</comment>
<dbReference type="PANTHER" id="PTHR43133:SF8">
    <property type="entry name" value="RNA POLYMERASE SIGMA FACTOR HI_1459-RELATED"/>
    <property type="match status" value="1"/>
</dbReference>
<feature type="domain" description="RNA polymerase sigma factor 70 region 4 type 2" evidence="7">
    <location>
        <begin position="121"/>
        <end position="173"/>
    </location>
</feature>
<dbReference type="EMBL" id="JBHRZN010000003">
    <property type="protein sequence ID" value="MFC3850457.1"/>
    <property type="molecule type" value="Genomic_DNA"/>
</dbReference>
<dbReference type="Pfam" id="PF04542">
    <property type="entry name" value="Sigma70_r2"/>
    <property type="match status" value="1"/>
</dbReference>
<organism evidence="8 9">
    <name type="scientific">Corynebacterium hansenii</name>
    <dbReference type="NCBI Taxonomy" id="394964"/>
    <lineage>
        <taxon>Bacteria</taxon>
        <taxon>Bacillati</taxon>
        <taxon>Actinomycetota</taxon>
        <taxon>Actinomycetes</taxon>
        <taxon>Mycobacteriales</taxon>
        <taxon>Corynebacteriaceae</taxon>
        <taxon>Corynebacterium</taxon>
    </lineage>
</organism>
<protein>
    <submittedName>
        <fullName evidence="8">RNA polymerase sigma factor</fullName>
    </submittedName>
</protein>
<dbReference type="InterPro" id="IPR013324">
    <property type="entry name" value="RNA_pol_sigma_r3/r4-like"/>
</dbReference>
<dbReference type="Gene3D" id="1.10.10.10">
    <property type="entry name" value="Winged helix-like DNA-binding domain superfamily/Winged helix DNA-binding domain"/>
    <property type="match status" value="1"/>
</dbReference>
<gene>
    <name evidence="8" type="ORF">ACFORJ_09825</name>
</gene>
<dbReference type="InterPro" id="IPR013325">
    <property type="entry name" value="RNA_pol_sigma_r2"/>
</dbReference>
<dbReference type="InterPro" id="IPR014284">
    <property type="entry name" value="RNA_pol_sigma-70_dom"/>
</dbReference>
<comment type="caution">
    <text evidence="8">The sequence shown here is derived from an EMBL/GenBank/DDBJ whole genome shotgun (WGS) entry which is preliminary data.</text>
</comment>
<evidence type="ECO:0000259" key="6">
    <source>
        <dbReference type="Pfam" id="PF04542"/>
    </source>
</evidence>
<dbReference type="Proteomes" id="UP001595751">
    <property type="component" value="Unassembled WGS sequence"/>
</dbReference>
<dbReference type="InterPro" id="IPR007627">
    <property type="entry name" value="RNA_pol_sigma70_r2"/>
</dbReference>
<dbReference type="PANTHER" id="PTHR43133">
    <property type="entry name" value="RNA POLYMERASE ECF-TYPE SIGMA FACTO"/>
    <property type="match status" value="1"/>
</dbReference>
<keyword evidence="4" id="KW-0238">DNA-binding</keyword>
<name>A0ABV7ZSP1_9CORY</name>
<keyword evidence="3" id="KW-0731">Sigma factor</keyword>
<evidence type="ECO:0000313" key="8">
    <source>
        <dbReference type="EMBL" id="MFC3850457.1"/>
    </source>
</evidence>
<dbReference type="SUPFAM" id="SSF88946">
    <property type="entry name" value="Sigma2 domain of RNA polymerase sigma factors"/>
    <property type="match status" value="1"/>
</dbReference>
<evidence type="ECO:0000259" key="7">
    <source>
        <dbReference type="Pfam" id="PF08281"/>
    </source>
</evidence>